<dbReference type="RefSeq" id="WP_035633514.1">
    <property type="nucleotide sequence ID" value="NZ_CP017479.1"/>
</dbReference>
<gene>
    <name evidence="1" type="ORF">EM308_05025</name>
</gene>
<dbReference type="EMBL" id="CP017479">
    <property type="protein sequence ID" value="AOW08920.1"/>
    <property type="molecule type" value="Genomic_DNA"/>
</dbReference>
<evidence type="ECO:0000313" key="1">
    <source>
        <dbReference type="EMBL" id="AOW08920.1"/>
    </source>
</evidence>
<sequence>MKNNSFLVFLFLLISAIGFSQVYTNKVVGKKNAELLDSLKVQEYPYALPIWGDKATKKGFQLPYSAGVSLNYFWQESEMTFKNLEVGFNNGPMYNLDQIVRFHSAKVSGSALNVRPDIWLFPFLNVYGILGKADMSTNINAGVWVPDADNNWTEVLPFNTKTNFDGTTFGLGLTPTIGIGGGWLALDMNVAWTDIPQLEKPAMSFIFGPRVGKTFKLAKPETNIAVWAGAFRVHIKSETKGSLPLSDIFPSDGSAQSKVDQAQAKVDEKQTNVNNWWNSLSNAEQAKPSNKAKYETANRALEAAGNLLNGIDGALSTLGDSSVQYSLEKSQTNMWNFILGSQYQFNRHFMLRAECGFLGTRTQFMTSFQYRFGL</sequence>
<dbReference type="AlphaFoldDB" id="A0AAC9N3I7"/>
<reference evidence="1 2" key="1">
    <citation type="submission" date="2016-10" db="EMBL/GenBank/DDBJ databases">
        <title>Flavobacterium gilvum sp. nov., isolated from stream water.</title>
        <authorList>
            <person name="Shin S.-K."/>
            <person name="Cho Y.-J."/>
            <person name="Yi H."/>
        </authorList>
    </citation>
    <scope>NUCLEOTIDE SEQUENCE [LARGE SCALE GENOMIC DNA]</scope>
    <source>
        <strain evidence="1 2">EM1308</strain>
    </source>
</reference>
<accession>A0AAC9N3I7</accession>
<protein>
    <submittedName>
        <fullName evidence="1">Uncharacterized protein</fullName>
    </submittedName>
</protein>
<organism evidence="1 2">
    <name type="scientific">Flavobacterium gilvum</name>
    <dbReference type="NCBI Taxonomy" id="1492737"/>
    <lineage>
        <taxon>Bacteria</taxon>
        <taxon>Pseudomonadati</taxon>
        <taxon>Bacteroidota</taxon>
        <taxon>Flavobacteriia</taxon>
        <taxon>Flavobacteriales</taxon>
        <taxon>Flavobacteriaceae</taxon>
        <taxon>Flavobacterium</taxon>
    </lineage>
</organism>
<proteinExistence type="predicted"/>
<dbReference type="Proteomes" id="UP000175968">
    <property type="component" value="Chromosome"/>
</dbReference>
<keyword evidence="2" id="KW-1185">Reference proteome</keyword>
<evidence type="ECO:0000313" key="2">
    <source>
        <dbReference type="Proteomes" id="UP000175968"/>
    </source>
</evidence>
<dbReference type="KEGG" id="fgl:EM308_05025"/>
<name>A0AAC9N3I7_9FLAO</name>